<dbReference type="Pfam" id="PF05991">
    <property type="entry name" value="NYN_YacP"/>
    <property type="match status" value="1"/>
</dbReference>
<keyword evidence="4" id="KW-1185">Reference proteome</keyword>
<feature type="region of interest" description="Disordered" evidence="2">
    <location>
        <begin position="1"/>
        <end position="47"/>
    </location>
</feature>
<feature type="coiled-coil region" evidence="1">
    <location>
        <begin position="169"/>
        <end position="274"/>
    </location>
</feature>
<gene>
    <name evidence="3" type="ORF">PGB27_22710</name>
</gene>
<sequence>MSEGGGDGEVVPPAALDGSGEPSGETSGGTSGGTPGGTDPEPDPGDDAVRAAVRVRLLEAAPEAVRARVAELVAVAVGNLPVTELPPPVRPVARFAPAKRARVGAGPLLGALGTSGGFAAQVVGWWAEERPGDWQPPVPDPVHAAAVAVLEGREEGSGLVRDVGERADAGRARAERDAAVARAERLEAEVDRLTAERDAARAAVDAAAEEGREEVAKLRARLRDQGVRVRRAEDEAAALRAAAEAGDGGLRAELEELRRDRDRQRELAAAADDRARRAADDLASARRASVEARRADDARLALLVDTVAGAAEGLRQELGLRRVDAGVRPAELVGAGSAASPKARVTDPAALDRLLALPEVHLVVDGYNVTKTGWPELPLATQRERLVAALAPLTARTGAETTLVFDGAGVTGVPTHSLRGVRVLFSDPGVLADDLIRSLVGAEPEGRPLVVVTSDRAVVESVRRAGAHPVPSSVLLTRLSRI</sequence>
<keyword evidence="1" id="KW-0175">Coiled coil</keyword>
<organism evidence="3 4">
    <name type="scientific">Actinomycetospora lemnae</name>
    <dbReference type="NCBI Taxonomy" id="3019891"/>
    <lineage>
        <taxon>Bacteria</taxon>
        <taxon>Bacillati</taxon>
        <taxon>Actinomycetota</taxon>
        <taxon>Actinomycetes</taxon>
        <taxon>Pseudonocardiales</taxon>
        <taxon>Pseudonocardiaceae</taxon>
        <taxon>Actinomycetospora</taxon>
    </lineage>
</organism>
<evidence type="ECO:0000313" key="3">
    <source>
        <dbReference type="EMBL" id="MDD7968167.1"/>
    </source>
</evidence>
<accession>A0ABT5SZ90</accession>
<evidence type="ECO:0000256" key="2">
    <source>
        <dbReference type="SAM" id="MobiDB-lite"/>
    </source>
</evidence>
<dbReference type="PANTHER" id="PTHR34547">
    <property type="entry name" value="YACP-LIKE NYN DOMAIN PROTEIN"/>
    <property type="match status" value="1"/>
</dbReference>
<dbReference type="EMBL" id="JAQZAO010000011">
    <property type="protein sequence ID" value="MDD7968167.1"/>
    <property type="molecule type" value="Genomic_DNA"/>
</dbReference>
<proteinExistence type="predicted"/>
<dbReference type="RefSeq" id="WP_274202699.1">
    <property type="nucleotide sequence ID" value="NZ_JAQZAO010000011.1"/>
</dbReference>
<evidence type="ECO:0000313" key="4">
    <source>
        <dbReference type="Proteomes" id="UP001300763"/>
    </source>
</evidence>
<feature type="compositionally biased region" description="Gly residues" evidence="2">
    <location>
        <begin position="26"/>
        <end position="36"/>
    </location>
</feature>
<evidence type="ECO:0000256" key="1">
    <source>
        <dbReference type="SAM" id="Coils"/>
    </source>
</evidence>
<dbReference type="Proteomes" id="UP001300763">
    <property type="component" value="Unassembled WGS sequence"/>
</dbReference>
<reference evidence="3 4" key="1">
    <citation type="submission" date="2023-02" db="EMBL/GenBank/DDBJ databases">
        <title>Genome sequencing required for Actinomycetospora new species description.</title>
        <authorList>
            <person name="Saimee Y."/>
            <person name="Duangmal K."/>
        </authorList>
    </citation>
    <scope>NUCLEOTIDE SEQUENCE [LARGE SCALE GENOMIC DNA]</scope>
    <source>
        <strain evidence="3 4">DW7H6</strain>
    </source>
</reference>
<name>A0ABT5SZ90_9PSEU</name>
<dbReference type="PANTHER" id="PTHR34547:SF1">
    <property type="entry name" value="YACP-LIKE NYN DOMAIN PROTEIN"/>
    <property type="match status" value="1"/>
</dbReference>
<protein>
    <submittedName>
        <fullName evidence="3">NYN domain-containing protein</fullName>
    </submittedName>
</protein>
<comment type="caution">
    <text evidence="3">The sequence shown here is derived from an EMBL/GenBank/DDBJ whole genome shotgun (WGS) entry which is preliminary data.</text>
</comment>
<dbReference type="InterPro" id="IPR010298">
    <property type="entry name" value="YacP-like"/>
</dbReference>